<evidence type="ECO:0000313" key="2">
    <source>
        <dbReference type="Proteomes" id="UP000319466"/>
    </source>
</evidence>
<proteinExistence type="predicted"/>
<reference evidence="1 2" key="1">
    <citation type="submission" date="2019-04" db="EMBL/GenBank/DDBJ databases">
        <title>Novel bacteriophages capable of disrupting biofilms from clinical strains of Aeromonas hydrophila with intrinsic antibiotic resistance.</title>
        <authorList>
            <person name="Kabwe M."/>
            <person name="Brown T.L."/>
            <person name="Speirs L."/>
            <person name="Ku H."/>
            <person name="Leach M."/>
            <person name="Chan H.T."/>
            <person name="Petrovski S."/>
            <person name="Lock P."/>
            <person name="Tucci J."/>
        </authorList>
    </citation>
    <scope>NUCLEOTIDE SEQUENCE [LARGE SCALE GENOMIC DNA]</scope>
</reference>
<keyword evidence="2" id="KW-1185">Reference proteome</keyword>
<sequence length="63" mass="7600">MPIIRKMSMSNHYDDYYPSADDIAKARKQEDERKISNIMNHFKVTRAKAVKMQKDFNVLFYNR</sequence>
<protein>
    <submittedName>
        <fullName evidence="1">Uncharacterized protein</fullName>
    </submittedName>
</protein>
<name>A0A514A002_9CAUD</name>
<dbReference type="EMBL" id="MK838112">
    <property type="protein sequence ID" value="QDH46610.1"/>
    <property type="molecule type" value="Genomic_DNA"/>
</dbReference>
<gene>
    <name evidence="1" type="ORF">LAh6_66</name>
</gene>
<evidence type="ECO:0000313" key="1">
    <source>
        <dbReference type="EMBL" id="QDH46610.1"/>
    </source>
</evidence>
<dbReference type="Proteomes" id="UP000319466">
    <property type="component" value="Segment"/>
</dbReference>
<organism evidence="1 2">
    <name type="scientific">Aeromonas phage LAh_6</name>
    <dbReference type="NCBI Taxonomy" id="2591030"/>
    <lineage>
        <taxon>Viruses</taxon>
        <taxon>Duplodnaviria</taxon>
        <taxon>Heunggongvirae</taxon>
        <taxon>Uroviricota</taxon>
        <taxon>Caudoviricetes</taxon>
        <taxon>Grimontviridae</taxon>
        <taxon>Lahexavirus</taxon>
        <taxon>Lahexavirus LAh6</taxon>
    </lineage>
</organism>
<accession>A0A514A002</accession>